<evidence type="ECO:0000313" key="4">
    <source>
        <dbReference type="Proteomes" id="UP000754883"/>
    </source>
</evidence>
<organism evidence="3 4">
    <name type="scientific">Clonostachys byssicola</name>
    <dbReference type="NCBI Taxonomy" id="160290"/>
    <lineage>
        <taxon>Eukaryota</taxon>
        <taxon>Fungi</taxon>
        <taxon>Dikarya</taxon>
        <taxon>Ascomycota</taxon>
        <taxon>Pezizomycotina</taxon>
        <taxon>Sordariomycetes</taxon>
        <taxon>Hypocreomycetidae</taxon>
        <taxon>Hypocreales</taxon>
        <taxon>Bionectriaceae</taxon>
        <taxon>Clonostachys</taxon>
    </lineage>
</organism>
<protein>
    <submittedName>
        <fullName evidence="3">Uncharacterized protein</fullName>
    </submittedName>
</protein>
<feature type="chain" id="PRO_5040458442" evidence="2">
    <location>
        <begin position="24"/>
        <end position="160"/>
    </location>
</feature>
<feature type="signal peptide" evidence="2">
    <location>
        <begin position="1"/>
        <end position="23"/>
    </location>
</feature>
<evidence type="ECO:0000313" key="3">
    <source>
        <dbReference type="EMBL" id="CAG9978778.1"/>
    </source>
</evidence>
<gene>
    <name evidence="3" type="ORF">CBYS24578_00009405</name>
</gene>
<feature type="region of interest" description="Disordered" evidence="1">
    <location>
        <begin position="119"/>
        <end position="160"/>
    </location>
</feature>
<dbReference type="EMBL" id="CABFNO020001300">
    <property type="protein sequence ID" value="CAG9978778.1"/>
    <property type="molecule type" value="Genomic_DNA"/>
</dbReference>
<proteinExistence type="predicted"/>
<name>A0A9N9XYM1_9HYPO</name>
<accession>A0A9N9XYM1</accession>
<dbReference type="Proteomes" id="UP000754883">
    <property type="component" value="Unassembled WGS sequence"/>
</dbReference>
<feature type="compositionally biased region" description="Basic and acidic residues" evidence="1">
    <location>
        <begin position="133"/>
        <end position="147"/>
    </location>
</feature>
<reference evidence="4" key="1">
    <citation type="submission" date="2019-06" db="EMBL/GenBank/DDBJ databases">
        <authorList>
            <person name="Broberg M."/>
        </authorList>
    </citation>
    <scope>NUCLEOTIDE SEQUENCE [LARGE SCALE GENOMIC DNA]</scope>
</reference>
<keyword evidence="2" id="KW-0732">Signal</keyword>
<evidence type="ECO:0000256" key="1">
    <source>
        <dbReference type="SAM" id="MobiDB-lite"/>
    </source>
</evidence>
<feature type="region of interest" description="Disordered" evidence="1">
    <location>
        <begin position="81"/>
        <end position="103"/>
    </location>
</feature>
<evidence type="ECO:0000256" key="2">
    <source>
        <dbReference type="SAM" id="SignalP"/>
    </source>
</evidence>
<sequence length="160" mass="16554">MVGTHRVGAAAALVLSLASSVAAVPDAAQGLEENEVSQRDLGESVAGPDIDYKLDDRNDVDELAEGQFELYVRDHLLAPRANADGTFPFNGPGRRARPRRGRGALLGNGFAARGRGNGFGGFGGFGKAGPPEADDHLKADGQVKDDGPLEAGGPPRPQGQ</sequence>
<comment type="caution">
    <text evidence="3">The sequence shown here is derived from an EMBL/GenBank/DDBJ whole genome shotgun (WGS) entry which is preliminary data.</text>
</comment>
<reference evidence="3 4" key="2">
    <citation type="submission" date="2021-10" db="EMBL/GenBank/DDBJ databases">
        <authorList>
            <person name="Piombo E."/>
        </authorList>
    </citation>
    <scope>NUCLEOTIDE SEQUENCE [LARGE SCALE GENOMIC DNA]</scope>
</reference>
<keyword evidence="4" id="KW-1185">Reference proteome</keyword>
<dbReference type="AlphaFoldDB" id="A0A9N9XYM1"/>
<feature type="region of interest" description="Disordered" evidence="1">
    <location>
        <begin position="30"/>
        <end position="54"/>
    </location>
</feature>